<evidence type="ECO:0000313" key="1">
    <source>
        <dbReference type="EMBL" id="EGV02550.1"/>
    </source>
</evidence>
<protein>
    <submittedName>
        <fullName evidence="1">Uncharacterized protein</fullName>
    </submittedName>
</protein>
<dbReference type="AlphaFoldDB" id="F9Q054"/>
<accession>F9Q054</accession>
<dbReference type="PATRIC" id="fig|1035190.4.peg.132"/>
<dbReference type="Proteomes" id="UP000005621">
    <property type="component" value="Unassembled WGS sequence"/>
</dbReference>
<evidence type="ECO:0000313" key="2">
    <source>
        <dbReference type="Proteomes" id="UP000005621"/>
    </source>
</evidence>
<gene>
    <name evidence="1" type="ORF">HMPREF9950_0077</name>
</gene>
<organism evidence="1 2">
    <name type="scientific">Streptococcus oralis SK313</name>
    <dbReference type="NCBI Taxonomy" id="1035190"/>
    <lineage>
        <taxon>Bacteria</taxon>
        <taxon>Bacillati</taxon>
        <taxon>Bacillota</taxon>
        <taxon>Bacilli</taxon>
        <taxon>Lactobacillales</taxon>
        <taxon>Streptococcaceae</taxon>
        <taxon>Streptococcus</taxon>
    </lineage>
</organism>
<proteinExistence type="predicted"/>
<name>F9Q054_STROR</name>
<comment type="caution">
    <text evidence="1">The sequence shown here is derived from an EMBL/GenBank/DDBJ whole genome shotgun (WGS) entry which is preliminary data.</text>
</comment>
<sequence length="37" mass="4499">MFGEPFWLLEPSPYQIFTRSDNDRKVDQKDSEEYDSQ</sequence>
<reference evidence="1 2" key="1">
    <citation type="submission" date="2011-07" db="EMBL/GenBank/DDBJ databases">
        <authorList>
            <person name="Harkins D.M."/>
            <person name="Madupu R."/>
            <person name="Durkin A.S."/>
            <person name="Torralba M."/>
            <person name="Methe B."/>
            <person name="Sutton G.G."/>
            <person name="Nelson K.E."/>
        </authorList>
    </citation>
    <scope>NUCLEOTIDE SEQUENCE [LARGE SCALE GENOMIC DNA]</scope>
    <source>
        <strain evidence="1 2">SK313</strain>
    </source>
</reference>
<dbReference type="EMBL" id="AFUU01000002">
    <property type="protein sequence ID" value="EGV02550.1"/>
    <property type="molecule type" value="Genomic_DNA"/>
</dbReference>